<gene>
    <name evidence="2" type="ORF">FC24_GL000752</name>
</gene>
<evidence type="ECO:0000313" key="2">
    <source>
        <dbReference type="EMBL" id="KRM98906.1"/>
    </source>
</evidence>
<evidence type="ECO:0000256" key="1">
    <source>
        <dbReference type="ARBA" id="ARBA00001966"/>
    </source>
</evidence>
<accession>A0A0R2D6Q0</accession>
<comment type="caution">
    <text evidence="2">The sequence shown here is derived from an EMBL/GenBank/DDBJ whole genome shotgun (WGS) entry which is preliminary data.</text>
</comment>
<dbReference type="AlphaFoldDB" id="A0A0R2D6Q0"/>
<dbReference type="Proteomes" id="UP000051638">
    <property type="component" value="Unassembled WGS sequence"/>
</dbReference>
<dbReference type="Gene3D" id="3.30.70.20">
    <property type="match status" value="1"/>
</dbReference>
<dbReference type="STRING" id="1423796.FC24_GL000752"/>
<dbReference type="PANTHER" id="PTHR39163:SF1">
    <property type="entry name" value="FERREDOXIN"/>
    <property type="match status" value="1"/>
</dbReference>
<dbReference type="SUPFAM" id="SSF54862">
    <property type="entry name" value="4Fe-4S ferredoxins"/>
    <property type="match status" value="1"/>
</dbReference>
<comment type="cofactor">
    <cofactor evidence="1">
        <name>[4Fe-4S] cluster</name>
        <dbReference type="ChEBI" id="CHEBI:49883"/>
    </cofactor>
</comment>
<dbReference type="PANTHER" id="PTHR39163">
    <property type="entry name" value="FERREDOXIN"/>
    <property type="match status" value="1"/>
</dbReference>
<dbReference type="EMBL" id="AYYI01000022">
    <property type="protein sequence ID" value="KRM98906.1"/>
    <property type="molecule type" value="Genomic_DNA"/>
</dbReference>
<evidence type="ECO:0000313" key="3">
    <source>
        <dbReference type="Proteomes" id="UP000051638"/>
    </source>
</evidence>
<dbReference type="OrthoDB" id="9801085at2"/>
<dbReference type="Pfam" id="PF13459">
    <property type="entry name" value="Fer4_15"/>
    <property type="match status" value="1"/>
</dbReference>
<keyword evidence="3" id="KW-1185">Reference proteome</keyword>
<dbReference type="InterPro" id="IPR052395">
    <property type="entry name" value="ET_Ferredoxin"/>
</dbReference>
<organism evidence="2 3">
    <name type="scientific">Loigolactobacillus rennini DSM 20253</name>
    <dbReference type="NCBI Taxonomy" id="1423796"/>
    <lineage>
        <taxon>Bacteria</taxon>
        <taxon>Bacillati</taxon>
        <taxon>Bacillota</taxon>
        <taxon>Bacilli</taxon>
        <taxon>Lactobacillales</taxon>
        <taxon>Lactobacillaceae</taxon>
        <taxon>Loigolactobacillus</taxon>
    </lineage>
</organism>
<proteinExistence type="predicted"/>
<name>A0A0R2D6Q0_9LACO</name>
<sequence length="76" mass="8691">MYYCRVQREACIACGLCQLHAPHLFNYDHAGIAYYQPDHNQGNHPVPSRELAAFKQAQRDCPTGAIKRQNKPYSVE</sequence>
<dbReference type="PATRIC" id="fig|1423796.3.peg.769"/>
<reference evidence="2 3" key="1">
    <citation type="journal article" date="2015" name="Genome Announc.">
        <title>Expanding the biotechnology potential of lactobacilli through comparative genomics of 213 strains and associated genera.</title>
        <authorList>
            <person name="Sun Z."/>
            <person name="Harris H.M."/>
            <person name="McCann A."/>
            <person name="Guo C."/>
            <person name="Argimon S."/>
            <person name="Zhang W."/>
            <person name="Yang X."/>
            <person name="Jeffery I.B."/>
            <person name="Cooney J.C."/>
            <person name="Kagawa T.F."/>
            <person name="Liu W."/>
            <person name="Song Y."/>
            <person name="Salvetti E."/>
            <person name="Wrobel A."/>
            <person name="Rasinkangas P."/>
            <person name="Parkhill J."/>
            <person name="Rea M.C."/>
            <person name="O'Sullivan O."/>
            <person name="Ritari J."/>
            <person name="Douillard F.P."/>
            <person name="Paul Ross R."/>
            <person name="Yang R."/>
            <person name="Briner A.E."/>
            <person name="Felis G.E."/>
            <person name="de Vos W.M."/>
            <person name="Barrangou R."/>
            <person name="Klaenhammer T.R."/>
            <person name="Caufield P.W."/>
            <person name="Cui Y."/>
            <person name="Zhang H."/>
            <person name="O'Toole P.W."/>
        </authorList>
    </citation>
    <scope>NUCLEOTIDE SEQUENCE [LARGE SCALE GENOMIC DNA]</scope>
    <source>
        <strain evidence="2 3">DSM 20253</strain>
    </source>
</reference>
<protein>
    <recommendedName>
        <fullName evidence="4">Ferredoxin</fullName>
    </recommendedName>
</protein>
<evidence type="ECO:0008006" key="4">
    <source>
        <dbReference type="Google" id="ProtNLM"/>
    </source>
</evidence>